<evidence type="ECO:0000256" key="1">
    <source>
        <dbReference type="ARBA" id="ARBA00022679"/>
    </source>
</evidence>
<reference evidence="8" key="1">
    <citation type="journal article" date="2022" name="Int. J. Mol. Sci.">
        <title>Draft Genome of Tanacetum Coccineum: Genomic Comparison of Closely Related Tanacetum-Family Plants.</title>
        <authorList>
            <person name="Yamashiro T."/>
            <person name="Shiraishi A."/>
            <person name="Nakayama K."/>
            <person name="Satake H."/>
        </authorList>
    </citation>
    <scope>NUCLEOTIDE SEQUENCE</scope>
</reference>
<keyword evidence="6 8" id="KW-0695">RNA-directed DNA polymerase</keyword>
<dbReference type="CDD" id="cd09274">
    <property type="entry name" value="RNase_HI_RT_Ty3"/>
    <property type="match status" value="1"/>
</dbReference>
<reference evidence="8" key="2">
    <citation type="submission" date="2022-01" db="EMBL/GenBank/DDBJ databases">
        <authorList>
            <person name="Yamashiro T."/>
            <person name="Shiraishi A."/>
            <person name="Satake H."/>
            <person name="Nakayama K."/>
        </authorList>
    </citation>
    <scope>NUCLEOTIDE SEQUENCE</scope>
</reference>
<dbReference type="EMBL" id="BQNB010015007">
    <property type="protein sequence ID" value="GJT34927.1"/>
    <property type="molecule type" value="Genomic_DNA"/>
</dbReference>
<keyword evidence="2" id="KW-0548">Nucleotidyltransferase</keyword>
<dbReference type="Pfam" id="PF17917">
    <property type="entry name" value="RT_RNaseH"/>
    <property type="match status" value="1"/>
</dbReference>
<evidence type="ECO:0000313" key="8">
    <source>
        <dbReference type="EMBL" id="GJT34927.1"/>
    </source>
</evidence>
<dbReference type="InterPro" id="IPR043502">
    <property type="entry name" value="DNA/RNA_pol_sf"/>
</dbReference>
<organism evidence="8 9">
    <name type="scientific">Tanacetum coccineum</name>
    <dbReference type="NCBI Taxonomy" id="301880"/>
    <lineage>
        <taxon>Eukaryota</taxon>
        <taxon>Viridiplantae</taxon>
        <taxon>Streptophyta</taxon>
        <taxon>Embryophyta</taxon>
        <taxon>Tracheophyta</taxon>
        <taxon>Spermatophyta</taxon>
        <taxon>Magnoliopsida</taxon>
        <taxon>eudicotyledons</taxon>
        <taxon>Gunneridae</taxon>
        <taxon>Pentapetalae</taxon>
        <taxon>asterids</taxon>
        <taxon>campanulids</taxon>
        <taxon>Asterales</taxon>
        <taxon>Asteraceae</taxon>
        <taxon>Asteroideae</taxon>
        <taxon>Anthemideae</taxon>
        <taxon>Anthemidinae</taxon>
        <taxon>Tanacetum</taxon>
    </lineage>
</organism>
<evidence type="ECO:0000256" key="3">
    <source>
        <dbReference type="ARBA" id="ARBA00022722"/>
    </source>
</evidence>
<keyword evidence="9" id="KW-1185">Reference proteome</keyword>
<keyword evidence="3" id="KW-0540">Nuclease</keyword>
<gene>
    <name evidence="8" type="ORF">Tco_0925346</name>
</gene>
<dbReference type="GO" id="GO:0003964">
    <property type="term" value="F:RNA-directed DNA polymerase activity"/>
    <property type="evidence" value="ECO:0007669"/>
    <property type="project" value="UniProtKB-KW"/>
</dbReference>
<dbReference type="PANTHER" id="PTHR34072:SF44">
    <property type="entry name" value="RNA-DIRECTED DNA POLYMERASE"/>
    <property type="match status" value="1"/>
</dbReference>
<dbReference type="InterPro" id="IPR041373">
    <property type="entry name" value="RT_RNaseH"/>
</dbReference>
<evidence type="ECO:0000313" key="9">
    <source>
        <dbReference type="Proteomes" id="UP001151760"/>
    </source>
</evidence>
<evidence type="ECO:0000256" key="5">
    <source>
        <dbReference type="ARBA" id="ARBA00022801"/>
    </source>
</evidence>
<accession>A0ABQ5D7Z0</accession>
<name>A0ABQ5D7Z0_9ASTR</name>
<keyword evidence="4" id="KW-0255">Endonuclease</keyword>
<evidence type="ECO:0000256" key="4">
    <source>
        <dbReference type="ARBA" id="ARBA00022759"/>
    </source>
</evidence>
<keyword evidence="5" id="KW-0378">Hydrolase</keyword>
<evidence type="ECO:0000259" key="7">
    <source>
        <dbReference type="Pfam" id="PF17917"/>
    </source>
</evidence>
<keyword evidence="1" id="KW-0808">Transferase</keyword>
<protein>
    <submittedName>
        <fullName evidence="8">Reverse transcriptase domain-containing protein</fullName>
    </submittedName>
</protein>
<evidence type="ECO:0000256" key="2">
    <source>
        <dbReference type="ARBA" id="ARBA00022695"/>
    </source>
</evidence>
<dbReference type="CDD" id="cd09272">
    <property type="entry name" value="RNase_HI_RT_Ty1"/>
    <property type="match status" value="1"/>
</dbReference>
<proteinExistence type="predicted"/>
<feature type="domain" description="Reverse transcriptase RNase H-like" evidence="7">
    <location>
        <begin position="424"/>
        <end position="514"/>
    </location>
</feature>
<dbReference type="PANTHER" id="PTHR34072">
    <property type="entry name" value="ENZYMATIC POLYPROTEIN-RELATED"/>
    <property type="match status" value="1"/>
</dbReference>
<dbReference type="Proteomes" id="UP001151760">
    <property type="component" value="Unassembled WGS sequence"/>
</dbReference>
<sequence>MGLWYSKGSGFELTAFSDADHAGCVDTRKSTSGGIQFLGDKLVSWMSKKQDCTARPQQWMNTWRQLIAISLHPYSLRTKAHPYSPLPEERFQYLVRRIGMRCLTPAELEIPSLELENLSRRFFGSTDTQVYGGFFRGNYDPKEKKLRLFLFLPLPVLFFILEEYREINQPATFQAPPYQAPAPAPQAHGVSKVDFESYVKANDAVMQNKQNQMTNITDLLTKFVNSNTSSTLGSGSLPSNPFANPKGDVKAITTRSGVSYNGPQISSLPKELENEPDVTKDMVQPSTENIQPLVVQTNDQIGNPCSGLRSNCFKSSPTLTPFGDSDFLLLEEANAFIAINDEPISQEIDATYYDPKGDILVLEALLNSEPLPKFLIPNHKDYPPGNPTKTQSLLKLKTATTRLPRHKLRKYLKDEEIGSSIKATYAIGAVLGQRKNKHFQPIHYASKTMTEAKHTAPTTEKESNLPSVPFEKFRSYLGLSKSIVYTDHYAIKYLFAKKDAKARLMRWILLLQEFDVEIRDKKGAENLAADHLSRLENPHQNEFENKEITETFPLETLGSVAFRDDSTPWFADFAN</sequence>
<evidence type="ECO:0000256" key="6">
    <source>
        <dbReference type="ARBA" id="ARBA00022918"/>
    </source>
</evidence>
<dbReference type="SUPFAM" id="SSF56672">
    <property type="entry name" value="DNA/RNA polymerases"/>
    <property type="match status" value="1"/>
</dbReference>
<comment type="caution">
    <text evidence="8">The sequence shown here is derived from an EMBL/GenBank/DDBJ whole genome shotgun (WGS) entry which is preliminary data.</text>
</comment>